<dbReference type="PANTHER" id="PTHR11003:SF334">
    <property type="entry name" value="FI03418P"/>
    <property type="match status" value="1"/>
</dbReference>
<feature type="region of interest" description="Disordered" evidence="8">
    <location>
        <begin position="1"/>
        <end position="99"/>
    </location>
</feature>
<feature type="transmembrane region" description="Helical" evidence="9">
    <location>
        <begin position="167"/>
        <end position="187"/>
    </location>
</feature>
<dbReference type="SUPFAM" id="SSF81324">
    <property type="entry name" value="Voltage-gated potassium channels"/>
    <property type="match status" value="1"/>
</dbReference>
<comment type="subcellular location">
    <subcellularLocation>
        <location evidence="1">Membrane</location>
        <topology evidence="1">Multi-pass membrane protein</topology>
    </subcellularLocation>
</comment>
<dbReference type="GO" id="GO:0022841">
    <property type="term" value="F:potassium ion leak channel activity"/>
    <property type="evidence" value="ECO:0007669"/>
    <property type="project" value="TreeGrafter"/>
</dbReference>
<evidence type="ECO:0000259" key="10">
    <source>
        <dbReference type="Pfam" id="PF07885"/>
    </source>
</evidence>
<sequence>MSEESPNKGGVLAPDEEALETSGEIEPESPGLEIFSSAKSDTQEKDEEYEIQEIQLTQEDSDQSIDEFPHTELKSSESNSELPRSNAKSEPETVLIDPQEADKNYLIELEVTQRRNYSDRERNILENTILSTNARNRLDHQYYNKDYKDNNSTYNRCLPYRNTCLCIFAYSFFLSYLCSGAVIFFLLEGNEESSKMIDISSLKNDTAILLATELRQVSPYEPIWAQYIFKHLEIFEENLMRASGVDDWRKAKERGLRKWTRKTSLFYSLSLLTRTGYCSMSPKSEWGRTVTVCYTLFAIPLTLAWFLITGRALAHIWSRTLDVLCCSICIRCCNNKTMNNNSAKKNSNSITPIDHELDRMFKDMADSEKMKFREMRSAASARSIISMRSVAHQRSRNEIEPELKLISMDQAVSIVFAVLFFVVYFVIGSALVAIQEDFPITDCLYFNFLMLATIGPSCDFHNSLFEVRISNQLYHFYFLYVGYSILSMVFYLIFTFYFPAFNSNEIKKRIR</sequence>
<feature type="transmembrane region" description="Helical" evidence="9">
    <location>
        <begin position="411"/>
        <end position="432"/>
    </location>
</feature>
<keyword evidence="5" id="KW-0406">Ion transport</keyword>
<dbReference type="GO" id="GO:0015271">
    <property type="term" value="F:outward rectifier potassium channel activity"/>
    <property type="evidence" value="ECO:0007669"/>
    <property type="project" value="TreeGrafter"/>
</dbReference>
<protein>
    <recommendedName>
        <fullName evidence="10">Potassium channel domain-containing protein</fullName>
    </recommendedName>
</protein>
<organism evidence="11 12">
    <name type="scientific">Oedothorax gibbosus</name>
    <dbReference type="NCBI Taxonomy" id="931172"/>
    <lineage>
        <taxon>Eukaryota</taxon>
        <taxon>Metazoa</taxon>
        <taxon>Ecdysozoa</taxon>
        <taxon>Arthropoda</taxon>
        <taxon>Chelicerata</taxon>
        <taxon>Arachnida</taxon>
        <taxon>Araneae</taxon>
        <taxon>Araneomorphae</taxon>
        <taxon>Entelegynae</taxon>
        <taxon>Araneoidea</taxon>
        <taxon>Linyphiidae</taxon>
        <taxon>Erigoninae</taxon>
        <taxon>Oedothorax</taxon>
    </lineage>
</organism>
<dbReference type="InterPro" id="IPR013099">
    <property type="entry name" value="K_chnl_dom"/>
</dbReference>
<keyword evidence="12" id="KW-1185">Reference proteome</keyword>
<evidence type="ECO:0000313" key="11">
    <source>
        <dbReference type="EMBL" id="KAG8196650.1"/>
    </source>
</evidence>
<evidence type="ECO:0000256" key="4">
    <source>
        <dbReference type="ARBA" id="ARBA00022989"/>
    </source>
</evidence>
<evidence type="ECO:0000256" key="7">
    <source>
        <dbReference type="ARBA" id="ARBA00023303"/>
    </source>
</evidence>
<feature type="compositionally biased region" description="Acidic residues" evidence="8">
    <location>
        <begin position="14"/>
        <end position="27"/>
    </location>
</feature>
<dbReference type="GO" id="GO:0005886">
    <property type="term" value="C:plasma membrane"/>
    <property type="evidence" value="ECO:0007669"/>
    <property type="project" value="TreeGrafter"/>
</dbReference>
<reference evidence="11 12" key="1">
    <citation type="journal article" date="2022" name="Nat. Ecol. Evol.">
        <title>A masculinizing supergene underlies an exaggerated male reproductive morph in a spider.</title>
        <authorList>
            <person name="Hendrickx F."/>
            <person name="De Corte Z."/>
            <person name="Sonet G."/>
            <person name="Van Belleghem S.M."/>
            <person name="Kostlbacher S."/>
            <person name="Vangestel C."/>
        </authorList>
    </citation>
    <scope>NUCLEOTIDE SEQUENCE [LARGE SCALE GENOMIC DNA]</scope>
    <source>
        <strain evidence="11">W744_W776</strain>
    </source>
</reference>
<evidence type="ECO:0000256" key="9">
    <source>
        <dbReference type="SAM" id="Phobius"/>
    </source>
</evidence>
<evidence type="ECO:0000256" key="8">
    <source>
        <dbReference type="SAM" id="MobiDB-lite"/>
    </source>
</evidence>
<dbReference type="EMBL" id="JAFNEN010000066">
    <property type="protein sequence ID" value="KAG8196650.1"/>
    <property type="molecule type" value="Genomic_DNA"/>
</dbReference>
<keyword evidence="2" id="KW-0813">Transport</keyword>
<evidence type="ECO:0000256" key="2">
    <source>
        <dbReference type="ARBA" id="ARBA00022448"/>
    </source>
</evidence>
<dbReference type="PANTHER" id="PTHR11003">
    <property type="entry name" value="POTASSIUM CHANNEL, SUBFAMILY K"/>
    <property type="match status" value="1"/>
</dbReference>
<evidence type="ECO:0000256" key="1">
    <source>
        <dbReference type="ARBA" id="ARBA00004141"/>
    </source>
</evidence>
<name>A0AAV6VIL9_9ARAC</name>
<evidence type="ECO:0000256" key="6">
    <source>
        <dbReference type="ARBA" id="ARBA00023136"/>
    </source>
</evidence>
<dbReference type="GO" id="GO:0030322">
    <property type="term" value="P:stabilization of membrane potential"/>
    <property type="evidence" value="ECO:0007669"/>
    <property type="project" value="TreeGrafter"/>
</dbReference>
<evidence type="ECO:0000313" key="12">
    <source>
        <dbReference type="Proteomes" id="UP000827092"/>
    </source>
</evidence>
<evidence type="ECO:0000256" key="3">
    <source>
        <dbReference type="ARBA" id="ARBA00022692"/>
    </source>
</evidence>
<dbReference type="Gene3D" id="1.10.287.70">
    <property type="match status" value="1"/>
</dbReference>
<keyword evidence="4 9" id="KW-1133">Transmembrane helix</keyword>
<dbReference type="InterPro" id="IPR003280">
    <property type="entry name" value="2pore_dom_K_chnl"/>
</dbReference>
<feature type="transmembrane region" description="Helical" evidence="9">
    <location>
        <begin position="477"/>
        <end position="501"/>
    </location>
</feature>
<keyword evidence="3 9" id="KW-0812">Transmembrane</keyword>
<feature type="compositionally biased region" description="Polar residues" evidence="8">
    <location>
        <begin position="76"/>
        <end position="88"/>
    </location>
</feature>
<keyword evidence="6 9" id="KW-0472">Membrane</keyword>
<proteinExistence type="predicted"/>
<feature type="domain" description="Potassium channel" evidence="10">
    <location>
        <begin position="255"/>
        <end position="313"/>
    </location>
</feature>
<dbReference type="AlphaFoldDB" id="A0AAV6VIL9"/>
<accession>A0AAV6VIL9</accession>
<dbReference type="Pfam" id="PF07885">
    <property type="entry name" value="Ion_trans_2"/>
    <property type="match status" value="1"/>
</dbReference>
<feature type="transmembrane region" description="Helical" evidence="9">
    <location>
        <begin position="289"/>
        <end position="308"/>
    </location>
</feature>
<comment type="caution">
    <text evidence="11">The sequence shown here is derived from an EMBL/GenBank/DDBJ whole genome shotgun (WGS) entry which is preliminary data.</text>
</comment>
<evidence type="ECO:0000256" key="5">
    <source>
        <dbReference type="ARBA" id="ARBA00023065"/>
    </source>
</evidence>
<keyword evidence="7" id="KW-0407">Ion channel</keyword>
<gene>
    <name evidence="11" type="ORF">JTE90_006560</name>
</gene>
<dbReference type="Proteomes" id="UP000827092">
    <property type="component" value="Unassembled WGS sequence"/>
</dbReference>